<name>A0A6C0JVJ5_9ZZZZ</name>
<accession>A0A6C0JVJ5</accession>
<dbReference type="AlphaFoldDB" id="A0A6C0JVJ5"/>
<dbReference type="Gene3D" id="3.40.50.300">
    <property type="entry name" value="P-loop containing nucleotide triphosphate hydrolases"/>
    <property type="match status" value="1"/>
</dbReference>
<protein>
    <recommendedName>
        <fullName evidence="3">RecF/RecN/SMC N-terminal domain-containing protein</fullName>
    </recommendedName>
</protein>
<feature type="coiled-coil region" evidence="1">
    <location>
        <begin position="231"/>
        <end position="258"/>
    </location>
</feature>
<dbReference type="PANTHER" id="PTHR32114:SF2">
    <property type="entry name" value="ABC TRANSPORTER ABCH.3"/>
    <property type="match status" value="1"/>
</dbReference>
<reference evidence="2" key="1">
    <citation type="journal article" date="2020" name="Nature">
        <title>Giant virus diversity and host interactions through global metagenomics.</title>
        <authorList>
            <person name="Schulz F."/>
            <person name="Roux S."/>
            <person name="Paez-Espino D."/>
            <person name="Jungbluth S."/>
            <person name="Walsh D.A."/>
            <person name="Denef V.J."/>
            <person name="McMahon K.D."/>
            <person name="Konstantinidis K.T."/>
            <person name="Eloe-Fadrosh E.A."/>
            <person name="Kyrpides N.C."/>
            <person name="Woyke T."/>
        </authorList>
    </citation>
    <scope>NUCLEOTIDE SEQUENCE</scope>
    <source>
        <strain evidence="2">GVMAG-S-1064190-84</strain>
    </source>
</reference>
<dbReference type="EMBL" id="MN740699">
    <property type="protein sequence ID" value="QHU08941.1"/>
    <property type="molecule type" value="Genomic_DNA"/>
</dbReference>
<evidence type="ECO:0000256" key="1">
    <source>
        <dbReference type="SAM" id="Coils"/>
    </source>
</evidence>
<dbReference type="SUPFAM" id="SSF75712">
    <property type="entry name" value="Rad50 coiled-coil Zn hook"/>
    <property type="match status" value="1"/>
</dbReference>
<evidence type="ECO:0000313" key="2">
    <source>
        <dbReference type="EMBL" id="QHU08941.1"/>
    </source>
</evidence>
<sequence>MQLTAADRRGVIEDLLNIQIFSTMNEIVRNKLSVNKDSILEMKYSKDLLEQRHDIIEKHLTESKLDKKNEIEKCENEIAVLNSNIVCLSEKKESLNEQLIKYQDIHKNSASIKESYAKLHKMKIRGESSLKKLQMELSFFCDNDTCPTCMQEISPNIKDEKKSEISEKINELNNTLIKLDNKIFIVDKNSRIMDNVASKIQELKMQIREIDILCSTNKTQRENIANKKQSLYNANRLVENTENDLIDIKNQIDVIDAKIIDLVLDKHHLEAAANMFKDNGIKTRIIKQYLPLINKTINKYLSLLEFYVDFSFDETFKETIKSRHRDEFSYYNFSEGEKSKINLAILFSWRELTLLKSSFNTNLLVMDEIIDGALDLNGIDCFWNLIGNLKDSTVFIISPKGENYLDKFSKNIKFIKQNGFSKIE</sequence>
<dbReference type="InterPro" id="IPR027417">
    <property type="entry name" value="P-loop_NTPase"/>
</dbReference>
<keyword evidence="1" id="KW-0175">Coiled coil</keyword>
<feature type="coiled-coil region" evidence="1">
    <location>
        <begin position="57"/>
        <end position="105"/>
    </location>
</feature>
<organism evidence="2">
    <name type="scientific">viral metagenome</name>
    <dbReference type="NCBI Taxonomy" id="1070528"/>
    <lineage>
        <taxon>unclassified sequences</taxon>
        <taxon>metagenomes</taxon>
        <taxon>organismal metagenomes</taxon>
    </lineage>
</organism>
<evidence type="ECO:0008006" key="3">
    <source>
        <dbReference type="Google" id="ProtNLM"/>
    </source>
</evidence>
<dbReference type="PANTHER" id="PTHR32114">
    <property type="entry name" value="ABC TRANSPORTER ABCH.3"/>
    <property type="match status" value="1"/>
</dbReference>
<proteinExistence type="predicted"/>
<dbReference type="SUPFAM" id="SSF52540">
    <property type="entry name" value="P-loop containing nucleoside triphosphate hydrolases"/>
    <property type="match status" value="1"/>
</dbReference>